<accession>A0A835YVM2</accession>
<dbReference type="AlphaFoldDB" id="A0A835YVM2"/>
<protein>
    <submittedName>
        <fullName evidence="2">Uncharacterized protein</fullName>
    </submittedName>
</protein>
<keyword evidence="3" id="KW-1185">Reference proteome</keyword>
<sequence>MQRLRLQKKNVYHAAAEQGCAAVLAGAKAGPVTSVADTDDLIDMLLTVGTAKPAWIFFDIDETLVTRDTCLVHGFQHTTYLLERLRTRLAETGSSGARASEVVRKIQAEMEREYYDSDIKLVDPLLARLVRGLKVQGHHVFGLTSNEPFSEHSITTVAALAQYKIRFSDPWIRGELPLCALLFVAEITTIAS</sequence>
<gene>
    <name evidence="2" type="ORF">JKP88DRAFT_319451</name>
</gene>
<dbReference type="EMBL" id="JAFCMP010000257">
    <property type="protein sequence ID" value="KAG5182235.1"/>
    <property type="molecule type" value="Genomic_DNA"/>
</dbReference>
<evidence type="ECO:0000256" key="1">
    <source>
        <dbReference type="ARBA" id="ARBA00022729"/>
    </source>
</evidence>
<evidence type="ECO:0000313" key="3">
    <source>
        <dbReference type="Proteomes" id="UP000664859"/>
    </source>
</evidence>
<dbReference type="Proteomes" id="UP000664859">
    <property type="component" value="Unassembled WGS sequence"/>
</dbReference>
<evidence type="ECO:0000313" key="2">
    <source>
        <dbReference type="EMBL" id="KAG5182235.1"/>
    </source>
</evidence>
<keyword evidence="1" id="KW-0732">Signal</keyword>
<reference evidence="2" key="1">
    <citation type="submission" date="2021-02" db="EMBL/GenBank/DDBJ databases">
        <title>First Annotated Genome of the Yellow-green Alga Tribonema minus.</title>
        <authorList>
            <person name="Mahan K.M."/>
        </authorList>
    </citation>
    <scope>NUCLEOTIDE SEQUENCE</scope>
    <source>
        <strain evidence="2">UTEX B ZZ1240</strain>
    </source>
</reference>
<organism evidence="2 3">
    <name type="scientific">Tribonema minus</name>
    <dbReference type="NCBI Taxonomy" id="303371"/>
    <lineage>
        <taxon>Eukaryota</taxon>
        <taxon>Sar</taxon>
        <taxon>Stramenopiles</taxon>
        <taxon>Ochrophyta</taxon>
        <taxon>PX clade</taxon>
        <taxon>Xanthophyceae</taxon>
        <taxon>Tribonematales</taxon>
        <taxon>Tribonemataceae</taxon>
        <taxon>Tribonema</taxon>
    </lineage>
</organism>
<dbReference type="InterPro" id="IPR022565">
    <property type="entry name" value="DUF2608"/>
</dbReference>
<dbReference type="Pfam" id="PF11019">
    <property type="entry name" value="DUF2608"/>
    <property type="match status" value="1"/>
</dbReference>
<comment type="caution">
    <text evidence="2">The sequence shown here is derived from an EMBL/GenBank/DDBJ whole genome shotgun (WGS) entry which is preliminary data.</text>
</comment>
<dbReference type="OrthoDB" id="10353074at2759"/>
<name>A0A835YVM2_9STRA</name>
<proteinExistence type="predicted"/>